<name>E8ZI64_MYCHL</name>
<gene>
    <name evidence="1" type="ordered locus">HF1_08270</name>
</gene>
<reference evidence="1 2" key="1">
    <citation type="journal article" date="2011" name="J. Bacteriol.">
        <title>Complete genome sequence of Mycoplasma haemofelis, a hemotropic mycoplasma.</title>
        <authorList>
            <person name="Barker E.N."/>
            <person name="Helps C.R."/>
            <person name="Peters I.R."/>
            <person name="Darby A.C."/>
            <person name="Radford A.D."/>
            <person name="Tasker S."/>
        </authorList>
    </citation>
    <scope>NUCLEOTIDE SEQUENCE [LARGE SCALE GENOMIC DNA]</scope>
    <source>
        <strain evidence="1 2">Langford 1</strain>
    </source>
</reference>
<protein>
    <submittedName>
        <fullName evidence="1">Uncharacterized protein</fullName>
    </submittedName>
</protein>
<dbReference type="OrthoDB" id="9824648at2"/>
<proteinExistence type="predicted"/>
<sequence length="208" mass="22995">MVSKSTLAAVSALGAGAAATGGVVGHKYFFQNKDSLLSKLQEKIKDAPHKKILTSKKDGIWNSWKEFYGAEATVPITGISKDTLPQWCEESLSGNDESKMDLVSKWCVVNTRSTREELKAGALELLDEDGGTKWEDAWDVYNAGKGDQGIVDSTFTSKNITEKAKGGPALKEWCVTYLSKKMYEFFEKGKSYEKLSKWCVKQKQSTTV</sequence>
<evidence type="ECO:0000313" key="1">
    <source>
        <dbReference type="EMBL" id="CBY92835.1"/>
    </source>
</evidence>
<accession>E8ZI64</accession>
<dbReference type="KEGG" id="mha:HF1_08270"/>
<evidence type="ECO:0000313" key="2">
    <source>
        <dbReference type="Proteomes" id="UP000008637"/>
    </source>
</evidence>
<dbReference type="EMBL" id="FR773153">
    <property type="protein sequence ID" value="CBY92835.1"/>
    <property type="molecule type" value="Genomic_DNA"/>
</dbReference>
<organism evidence="1 2">
    <name type="scientific">Mycoplasma haemofelis (strain Langford 1)</name>
    <name type="common">Haemobartonella felis</name>
    <dbReference type="NCBI Taxonomy" id="941640"/>
    <lineage>
        <taxon>Bacteria</taxon>
        <taxon>Bacillati</taxon>
        <taxon>Mycoplasmatota</taxon>
        <taxon>Mollicutes</taxon>
        <taxon>Mycoplasmataceae</taxon>
        <taxon>Mycoplasma</taxon>
    </lineage>
</organism>
<keyword evidence="2" id="KW-1185">Reference proteome</keyword>
<dbReference type="HOGENOM" id="CLU_098620_4_1_14"/>
<dbReference type="Proteomes" id="UP000008637">
    <property type="component" value="Chromosome"/>
</dbReference>
<dbReference type="AlphaFoldDB" id="E8ZI64"/>